<evidence type="ECO:0000256" key="3">
    <source>
        <dbReference type="ARBA" id="ARBA00022737"/>
    </source>
</evidence>
<dbReference type="InterPro" id="IPR036770">
    <property type="entry name" value="Ankyrin_rpt-contain_sf"/>
</dbReference>
<evidence type="ECO:0000256" key="8">
    <source>
        <dbReference type="SAM" id="Phobius"/>
    </source>
</evidence>
<dbReference type="PROSITE" id="PS50297">
    <property type="entry name" value="ANK_REP_REGION"/>
    <property type="match status" value="4"/>
</dbReference>
<keyword evidence="3" id="KW-0677">Repeat</keyword>
<dbReference type="Pfam" id="PF13962">
    <property type="entry name" value="PGG"/>
    <property type="match status" value="1"/>
</dbReference>
<comment type="subcellular location">
    <subcellularLocation>
        <location evidence="1">Membrane</location>
        <topology evidence="1">Multi-pass membrane protein</topology>
    </subcellularLocation>
</comment>
<feature type="repeat" description="ANK" evidence="7">
    <location>
        <begin position="83"/>
        <end position="104"/>
    </location>
</feature>
<keyword evidence="5 7" id="KW-0040">ANK repeat</keyword>
<dbReference type="EMBL" id="LEKV01003409">
    <property type="protein sequence ID" value="KVH99864.1"/>
    <property type="molecule type" value="Genomic_DNA"/>
</dbReference>
<sequence length="588" mass="65791">MLTAYSTQPQYKTTMNRLLYESVLKGDLITFLKLVRENETLITERVLESLNTVLHLAARFGHLELASEILRLCPEMVLAENVDLETPLHEACREGQVEMMKVLIAVDEGVVGKVNCRGESVFFVACERGRMEVVKHLIEFQWLLMHELDAFVCSIHVAAAAGHTATSQGYSPLHLACSKGQIDTIRELLDLDQDLSCLQDHNGWTPLHWASMKGRVGIIGEITSSSRESVDIVTSHGETVLHLAVKYNQFDALRYLMETLNVTELINVQDNDGNTVLHLATVAKLTTVVTYLLKRGVDVNAINRKGHTALDVVESDGSNSAALQIVPALLEHGAKTCHQLPRTSRDIQEHHFMITRSRKQHNNIDSPTQHYRRYKRKRSKQIELQNEGLRNARNTITVVAVLIATVTFSAGLNPPGGFHQDSGKATMGTKSPFKVFLVCNIMALFLSLGIVNVLVSVIPFRRKSMMRVLVATHKIMWVSTMFMASAFIAGIWTILPEGSGSRWVTIELMVIGVGCMLVVLSGLSVLLVKQWSRKQEWRRRNEKKKMKAGSPNGSVNSRVDELHFVKNYSRESSSNSDIDSSDHGYHVY</sequence>
<dbReference type="PANTHER" id="PTHR24186:SF37">
    <property type="entry name" value="PGG DOMAIN-CONTAINING PROTEIN"/>
    <property type="match status" value="1"/>
</dbReference>
<dbReference type="Gramene" id="KVH99864">
    <property type="protein sequence ID" value="KVH99864"/>
    <property type="gene ID" value="Ccrd_021892"/>
</dbReference>
<evidence type="ECO:0000256" key="4">
    <source>
        <dbReference type="ARBA" id="ARBA00022989"/>
    </source>
</evidence>
<dbReference type="InterPro" id="IPR002110">
    <property type="entry name" value="Ankyrin_rpt"/>
</dbReference>
<evidence type="ECO:0000259" key="9">
    <source>
        <dbReference type="Pfam" id="PF13962"/>
    </source>
</evidence>
<evidence type="ECO:0000313" key="11">
    <source>
        <dbReference type="Proteomes" id="UP000243975"/>
    </source>
</evidence>
<dbReference type="PROSITE" id="PS50088">
    <property type="entry name" value="ANK_REPEAT"/>
    <property type="match status" value="4"/>
</dbReference>
<feature type="transmembrane region" description="Helical" evidence="8">
    <location>
        <begin position="433"/>
        <end position="455"/>
    </location>
</feature>
<dbReference type="PRINTS" id="PR01415">
    <property type="entry name" value="ANKYRIN"/>
</dbReference>
<keyword evidence="4 8" id="KW-1133">Transmembrane helix</keyword>
<evidence type="ECO:0000256" key="1">
    <source>
        <dbReference type="ARBA" id="ARBA00004141"/>
    </source>
</evidence>
<evidence type="ECO:0000313" key="10">
    <source>
        <dbReference type="EMBL" id="KVH99864.1"/>
    </source>
</evidence>
<keyword evidence="2 8" id="KW-0812">Transmembrane</keyword>
<feature type="repeat" description="ANK" evidence="7">
    <location>
        <begin position="168"/>
        <end position="200"/>
    </location>
</feature>
<proteinExistence type="predicted"/>
<protein>
    <submittedName>
        <fullName evidence="10">Ankyrin repeat-containing protein</fullName>
    </submittedName>
</protein>
<evidence type="ECO:0000256" key="6">
    <source>
        <dbReference type="ARBA" id="ARBA00023136"/>
    </source>
</evidence>
<dbReference type="STRING" id="59895.A0A118JZE7"/>
<feature type="transmembrane region" description="Helical" evidence="8">
    <location>
        <begin position="475"/>
        <end position="494"/>
    </location>
</feature>
<name>A0A118JZE7_CYNCS</name>
<dbReference type="OMA" id="VTHKIMW"/>
<accession>A0A118JZE7</accession>
<feature type="repeat" description="ANK" evidence="7">
    <location>
        <begin position="272"/>
        <end position="304"/>
    </location>
</feature>
<comment type="caution">
    <text evidence="10">The sequence shown here is derived from an EMBL/GenBank/DDBJ whole genome shotgun (WGS) entry which is preliminary data.</text>
</comment>
<dbReference type="SUPFAM" id="SSF48403">
    <property type="entry name" value="Ankyrin repeat"/>
    <property type="match status" value="2"/>
</dbReference>
<feature type="transmembrane region" description="Helical" evidence="8">
    <location>
        <begin position="395"/>
        <end position="413"/>
    </location>
</feature>
<dbReference type="GO" id="GO:0005886">
    <property type="term" value="C:plasma membrane"/>
    <property type="evidence" value="ECO:0007669"/>
    <property type="project" value="TreeGrafter"/>
</dbReference>
<dbReference type="PANTHER" id="PTHR24186">
    <property type="entry name" value="PROTEIN PHOSPHATASE 1 REGULATORY SUBUNIT"/>
    <property type="match status" value="1"/>
</dbReference>
<keyword evidence="6 8" id="KW-0472">Membrane</keyword>
<feature type="transmembrane region" description="Helical" evidence="8">
    <location>
        <begin position="506"/>
        <end position="528"/>
    </location>
</feature>
<gene>
    <name evidence="10" type="ORF">Ccrd_021892</name>
</gene>
<dbReference type="Pfam" id="PF12796">
    <property type="entry name" value="Ank_2"/>
    <property type="match status" value="3"/>
</dbReference>
<feature type="repeat" description="ANK" evidence="7">
    <location>
        <begin position="236"/>
        <end position="258"/>
    </location>
</feature>
<dbReference type="SMART" id="SM00248">
    <property type="entry name" value="ANK"/>
    <property type="match status" value="8"/>
</dbReference>
<keyword evidence="11" id="KW-1185">Reference proteome</keyword>
<dbReference type="AlphaFoldDB" id="A0A118JZE7"/>
<dbReference type="Gene3D" id="1.25.40.20">
    <property type="entry name" value="Ankyrin repeat-containing domain"/>
    <property type="match status" value="2"/>
</dbReference>
<feature type="domain" description="PGG" evidence="9">
    <location>
        <begin position="387"/>
        <end position="493"/>
    </location>
</feature>
<organism evidence="10 11">
    <name type="scientific">Cynara cardunculus var. scolymus</name>
    <name type="common">Globe artichoke</name>
    <name type="synonym">Cynara scolymus</name>
    <dbReference type="NCBI Taxonomy" id="59895"/>
    <lineage>
        <taxon>Eukaryota</taxon>
        <taxon>Viridiplantae</taxon>
        <taxon>Streptophyta</taxon>
        <taxon>Embryophyta</taxon>
        <taxon>Tracheophyta</taxon>
        <taxon>Spermatophyta</taxon>
        <taxon>Magnoliopsida</taxon>
        <taxon>eudicotyledons</taxon>
        <taxon>Gunneridae</taxon>
        <taxon>Pentapetalae</taxon>
        <taxon>asterids</taxon>
        <taxon>campanulids</taxon>
        <taxon>Asterales</taxon>
        <taxon>Asteraceae</taxon>
        <taxon>Carduoideae</taxon>
        <taxon>Cardueae</taxon>
        <taxon>Carduinae</taxon>
        <taxon>Cynara</taxon>
    </lineage>
</organism>
<evidence type="ECO:0000256" key="7">
    <source>
        <dbReference type="PROSITE-ProRule" id="PRU00023"/>
    </source>
</evidence>
<dbReference type="InterPro" id="IPR026961">
    <property type="entry name" value="PGG_dom"/>
</dbReference>
<reference evidence="10 11" key="1">
    <citation type="journal article" date="2016" name="Sci. Rep.">
        <title>The genome sequence of the outbreeding globe artichoke constructed de novo incorporating a phase-aware low-pass sequencing strategy of F1 progeny.</title>
        <authorList>
            <person name="Scaglione D."/>
            <person name="Reyes-Chin-Wo S."/>
            <person name="Acquadro A."/>
            <person name="Froenicke L."/>
            <person name="Portis E."/>
            <person name="Beitel C."/>
            <person name="Tirone M."/>
            <person name="Mauro R."/>
            <person name="Lo Monaco A."/>
            <person name="Mauromicale G."/>
            <person name="Faccioli P."/>
            <person name="Cattivelli L."/>
            <person name="Rieseberg L."/>
            <person name="Michelmore R."/>
            <person name="Lanteri S."/>
        </authorList>
    </citation>
    <scope>NUCLEOTIDE SEQUENCE [LARGE SCALE GENOMIC DNA]</scope>
    <source>
        <strain evidence="10">2C</strain>
    </source>
</reference>
<evidence type="ECO:0000256" key="2">
    <source>
        <dbReference type="ARBA" id="ARBA00022692"/>
    </source>
</evidence>
<dbReference type="Proteomes" id="UP000243975">
    <property type="component" value="Unassembled WGS sequence"/>
</dbReference>
<evidence type="ECO:0000256" key="5">
    <source>
        <dbReference type="ARBA" id="ARBA00023043"/>
    </source>
</evidence>